<feature type="region of interest" description="Disordered" evidence="1">
    <location>
        <begin position="190"/>
        <end position="219"/>
    </location>
</feature>
<feature type="region of interest" description="Disordered" evidence="1">
    <location>
        <begin position="353"/>
        <end position="391"/>
    </location>
</feature>
<feature type="compositionally biased region" description="Basic and acidic residues" evidence="1">
    <location>
        <begin position="92"/>
        <end position="123"/>
    </location>
</feature>
<feature type="compositionally biased region" description="Basic and acidic residues" evidence="1">
    <location>
        <begin position="680"/>
        <end position="703"/>
    </location>
</feature>
<dbReference type="PANTHER" id="PTHR46619">
    <property type="entry name" value="RNA RECOGNITION MOTIF XS DOMAIN PROTEIN-RELATED"/>
    <property type="match status" value="1"/>
</dbReference>
<reference evidence="3" key="1">
    <citation type="submission" date="2021-08" db="EMBL/GenBank/DDBJ databases">
        <title>WGS assembly of Ceratopteris richardii.</title>
        <authorList>
            <person name="Marchant D.B."/>
            <person name="Chen G."/>
            <person name="Jenkins J."/>
            <person name="Shu S."/>
            <person name="Leebens-Mack J."/>
            <person name="Grimwood J."/>
            <person name="Schmutz J."/>
            <person name="Soltis P."/>
            <person name="Soltis D."/>
            <person name="Chen Z.-H."/>
        </authorList>
    </citation>
    <scope>NUCLEOTIDE SEQUENCE</scope>
    <source>
        <strain evidence="3">Whitten #5841</strain>
        <tissue evidence="3">Leaf</tissue>
    </source>
</reference>
<dbReference type="InterPro" id="IPR038588">
    <property type="entry name" value="XS_domain_sf"/>
</dbReference>
<dbReference type="Pfam" id="PF03468">
    <property type="entry name" value="XS"/>
    <property type="match status" value="1"/>
</dbReference>
<sequence length="971" mass="110876">MTGRDIGSGERNSHRDGRHDAGRSVRYPLHPPSVHRDRTRGSSPLRSRRVHSISPLKAHGDRLRRDSGRRGDHKDPSPRRRHSRSPVRSSRHGSDARNFRGRSSDRYKRRSLEPPPRRSFSRERRVRSPPRFSGRSPPPRLTMRTPPHPTTRSPHMPMRPLSPRYQMRPSPPRARALLASPRASLRGVSPRLALRPHSPQVSMRSRSPHGTVRQPRLTPPLSSAFEREHERHAHDAILASRSGPMLGLQNAASLGAVASDVLSKQEDETLSGSGMLVSRSIVMNDGTVGTFYALPPDPVVNPLQTTMDSALGSQVLPTLPDGVSQYNAEPAGLRYGGLDKYVSIERDFLAPQDQRLPDRAMSSQNQFAAGERSLPDYPSYPRDQPQSPYQNVFDHSVRRRASRSPLRDGDGVVSLPNRETYVSEIERASRRMNYDKRDPVYPIEPPFGGGFRSPHGQHLDQDFTKILDKDVIGYGRGERNGEIWRVPDGGRMASHRYPPVYDLTRQQGLARSPEPRQGSRFEPRNASFQRHIRTPPREFPRREEFLRDHVDFRPPLRRHPSPEKHGRMTPRSLRSLTPEKMRKNSSYEEERRAWKRKFIEMGGEPPLEHRVSAPFEPAYKRRVLNVHNGDMHSDFMRDRRHSGWDSRERWSDRREGRFVRPDRRPMGDRSNSPGFHKRHPDADRRYLERTNAEQMEDKDKQEPLTDLPEDSAEFKQQVQRSLLKYAKLINEDAEQRKKYEEQGKAGTLLCLACGRSSKPFVDTHSLIMHTFQSQKKGLRADHLGLCKAICSIMGWSHNIDPAGGKSYQDCSPEEAKSNKEDLILWPPAVIVHSTSKKGEEQQITLDSSFRELLKEKGFLSERVKIASGRGGTVIVKYSPLLPCLHDAERLHQYFMLSNLGRDAWAHMESFKEDVNGEADSSPEQKNMFYGYLALAQDLDKVDLDSVRRCQIKSRKDIEAIIGDPVAAKVED</sequence>
<feature type="region of interest" description="Disordered" evidence="1">
    <location>
        <begin position="1"/>
        <end position="171"/>
    </location>
</feature>
<dbReference type="OMA" id="HDIWHES"/>
<accession>A0A8T2SEJ0</accession>
<proteinExistence type="predicted"/>
<feature type="region of interest" description="Disordered" evidence="1">
    <location>
        <begin position="632"/>
        <end position="713"/>
    </location>
</feature>
<dbReference type="Gene3D" id="3.30.70.2890">
    <property type="entry name" value="XS domain"/>
    <property type="match status" value="1"/>
</dbReference>
<comment type="caution">
    <text evidence="3">The sequence shown here is derived from an EMBL/GenBank/DDBJ whole genome shotgun (WGS) entry which is preliminary data.</text>
</comment>
<dbReference type="EMBL" id="CM035426">
    <property type="protein sequence ID" value="KAH7316054.1"/>
    <property type="molecule type" value="Genomic_DNA"/>
</dbReference>
<evidence type="ECO:0000313" key="4">
    <source>
        <dbReference type="Proteomes" id="UP000825935"/>
    </source>
</evidence>
<dbReference type="GO" id="GO:0031047">
    <property type="term" value="P:regulatory ncRNA-mediated gene silencing"/>
    <property type="evidence" value="ECO:0007669"/>
    <property type="project" value="InterPro"/>
</dbReference>
<feature type="domain" description="XS" evidence="2">
    <location>
        <begin position="820"/>
        <end position="939"/>
    </location>
</feature>
<dbReference type="AlphaFoldDB" id="A0A8T2SEJ0"/>
<feature type="compositionally biased region" description="Basic and acidic residues" evidence="1">
    <location>
        <begin position="7"/>
        <end position="23"/>
    </location>
</feature>
<dbReference type="PANTHER" id="PTHR46619:SF2">
    <property type="entry name" value="XS DOMAIN PROTEIN"/>
    <property type="match status" value="1"/>
</dbReference>
<evidence type="ECO:0000256" key="1">
    <source>
        <dbReference type="SAM" id="MobiDB-lite"/>
    </source>
</evidence>
<evidence type="ECO:0000259" key="2">
    <source>
        <dbReference type="Pfam" id="PF03468"/>
    </source>
</evidence>
<protein>
    <recommendedName>
        <fullName evidence="2">XS domain-containing protein</fullName>
    </recommendedName>
</protein>
<dbReference type="Proteomes" id="UP000825935">
    <property type="component" value="Chromosome 21"/>
</dbReference>
<feature type="compositionally biased region" description="Basic and acidic residues" evidence="1">
    <location>
        <begin position="553"/>
        <end position="566"/>
    </location>
</feature>
<feature type="compositionally biased region" description="Basic and acidic residues" evidence="1">
    <location>
        <begin position="58"/>
        <end position="78"/>
    </location>
</feature>
<feature type="region of interest" description="Disordered" evidence="1">
    <location>
        <begin position="553"/>
        <end position="588"/>
    </location>
</feature>
<feature type="compositionally biased region" description="Basic and acidic residues" evidence="1">
    <location>
        <begin position="513"/>
        <end position="523"/>
    </location>
</feature>
<dbReference type="InterPro" id="IPR005380">
    <property type="entry name" value="XS_domain"/>
</dbReference>
<feature type="compositionally biased region" description="Basic residues" evidence="1">
    <location>
        <begin position="79"/>
        <end position="91"/>
    </location>
</feature>
<dbReference type="EMBL" id="CM035426">
    <property type="protein sequence ID" value="KAH7316053.1"/>
    <property type="molecule type" value="Genomic_DNA"/>
</dbReference>
<organism evidence="3 4">
    <name type="scientific">Ceratopteris richardii</name>
    <name type="common">Triangle waterfern</name>
    <dbReference type="NCBI Taxonomy" id="49495"/>
    <lineage>
        <taxon>Eukaryota</taxon>
        <taxon>Viridiplantae</taxon>
        <taxon>Streptophyta</taxon>
        <taxon>Embryophyta</taxon>
        <taxon>Tracheophyta</taxon>
        <taxon>Polypodiopsida</taxon>
        <taxon>Polypodiidae</taxon>
        <taxon>Polypodiales</taxon>
        <taxon>Pteridineae</taxon>
        <taxon>Pteridaceae</taxon>
        <taxon>Parkerioideae</taxon>
        <taxon>Ceratopteris</taxon>
    </lineage>
</organism>
<feature type="compositionally biased region" description="Low complexity" evidence="1">
    <location>
        <begin position="129"/>
        <end position="156"/>
    </location>
</feature>
<keyword evidence="4" id="KW-1185">Reference proteome</keyword>
<evidence type="ECO:0000313" key="3">
    <source>
        <dbReference type="EMBL" id="KAH7316054.1"/>
    </source>
</evidence>
<feature type="compositionally biased region" description="Basic and acidic residues" evidence="1">
    <location>
        <begin position="577"/>
        <end position="588"/>
    </location>
</feature>
<dbReference type="OrthoDB" id="1915348at2759"/>
<feature type="compositionally biased region" description="Basic and acidic residues" evidence="1">
    <location>
        <begin position="632"/>
        <end position="667"/>
    </location>
</feature>
<name>A0A8T2SEJ0_CERRI</name>
<feature type="region of interest" description="Disordered" evidence="1">
    <location>
        <begin position="507"/>
        <end position="533"/>
    </location>
</feature>
<gene>
    <name evidence="3" type="ORF">KP509_21G076600</name>
</gene>